<evidence type="ECO:0000313" key="2">
    <source>
        <dbReference type="EMBL" id="KAK9096260.1"/>
    </source>
</evidence>
<feature type="transmembrane region" description="Helical" evidence="1">
    <location>
        <begin position="251"/>
        <end position="277"/>
    </location>
</feature>
<dbReference type="PANTHER" id="PTHR33133">
    <property type="entry name" value="OS08G0107100 PROTEIN-RELATED"/>
    <property type="match status" value="1"/>
</dbReference>
<dbReference type="PANTHER" id="PTHR33133:SF5">
    <property type="entry name" value="OS08G0107100 PROTEIN"/>
    <property type="match status" value="1"/>
</dbReference>
<name>A0AAP0EQ62_9MAGN</name>
<protein>
    <submittedName>
        <fullName evidence="2">Uncharacterized protein</fullName>
    </submittedName>
</protein>
<organism evidence="2 3">
    <name type="scientific">Stephania japonica</name>
    <dbReference type="NCBI Taxonomy" id="461633"/>
    <lineage>
        <taxon>Eukaryota</taxon>
        <taxon>Viridiplantae</taxon>
        <taxon>Streptophyta</taxon>
        <taxon>Embryophyta</taxon>
        <taxon>Tracheophyta</taxon>
        <taxon>Spermatophyta</taxon>
        <taxon>Magnoliopsida</taxon>
        <taxon>Ranunculales</taxon>
        <taxon>Menispermaceae</taxon>
        <taxon>Menispermoideae</taxon>
        <taxon>Cissampelideae</taxon>
        <taxon>Stephania</taxon>
    </lineage>
</organism>
<feature type="transmembrane region" description="Helical" evidence="1">
    <location>
        <begin position="32"/>
        <end position="50"/>
    </location>
</feature>
<gene>
    <name evidence="2" type="ORF">Sjap_021757</name>
</gene>
<feature type="transmembrane region" description="Helical" evidence="1">
    <location>
        <begin position="222"/>
        <end position="239"/>
    </location>
</feature>
<keyword evidence="1" id="KW-0812">Transmembrane</keyword>
<evidence type="ECO:0000256" key="1">
    <source>
        <dbReference type="SAM" id="Phobius"/>
    </source>
</evidence>
<feature type="transmembrane region" description="Helical" evidence="1">
    <location>
        <begin position="141"/>
        <end position="164"/>
    </location>
</feature>
<accession>A0AAP0EQ62</accession>
<proteinExistence type="predicted"/>
<keyword evidence="1" id="KW-0472">Membrane</keyword>
<dbReference type="Proteomes" id="UP001417504">
    <property type="component" value="Unassembled WGS sequence"/>
</dbReference>
<evidence type="ECO:0000313" key="3">
    <source>
        <dbReference type="Proteomes" id="UP001417504"/>
    </source>
</evidence>
<reference evidence="2 3" key="1">
    <citation type="submission" date="2024-01" db="EMBL/GenBank/DDBJ databases">
        <title>Genome assemblies of Stephania.</title>
        <authorList>
            <person name="Yang L."/>
        </authorList>
    </citation>
    <scope>NUCLEOTIDE SEQUENCE [LARGE SCALE GENOMIC DNA]</scope>
    <source>
        <strain evidence="2">QJT</strain>
        <tissue evidence="2">Leaf</tissue>
    </source>
</reference>
<feature type="transmembrane region" description="Helical" evidence="1">
    <location>
        <begin position="171"/>
        <end position="193"/>
    </location>
</feature>
<comment type="caution">
    <text evidence="2">The sequence shown here is derived from an EMBL/GenBank/DDBJ whole genome shotgun (WGS) entry which is preliminary data.</text>
</comment>
<keyword evidence="1" id="KW-1133">Transmembrane helix</keyword>
<keyword evidence="3" id="KW-1185">Reference proteome</keyword>
<dbReference type="AlphaFoldDB" id="A0AAP0EQ62"/>
<dbReference type="EMBL" id="JBBNAE010000009">
    <property type="protein sequence ID" value="KAK9096260.1"/>
    <property type="molecule type" value="Genomic_DNA"/>
</dbReference>
<sequence length="328" mass="37320">MERDQYLEELRLPGLCGVYKEAFNLVQSWRNIFSQITMALILPLSFIFSAQSKASELLFTKILFNEEILYGIDQSSAQILYQIVTFFLFQAAVFLFAIALALLTTSTNIFALSCIYTIKELTFKRVINIIAGVWKRLLVTFLWYFLTMLGYNILTMLIGIPLTISVNNSTLAIILLLLSTFYLVGFAYVNALWHLASVTSILEDTCGIDAMIKSKALIKGKMWMASVLFIKLHMSFLAMQITLQKISALQYASIGSVVCYVVLCFSFLTMLCQYIVFIQTAVYFICKSFHHENNISKSCLADHLESHLGKYMHLKVCNAQTSEFFDHV</sequence>